<accession>A0A2W0C3E9</accession>
<keyword evidence="2 11" id="KW-1003">Cell membrane</keyword>
<protein>
    <recommendedName>
        <fullName evidence="11">Potassium-transporting ATPase KdpC subunit</fullName>
    </recommendedName>
    <alternativeName>
        <fullName evidence="11">ATP phosphohydrolase [potassium-transporting] C chain</fullName>
    </alternativeName>
    <alternativeName>
        <fullName evidence="11">Potassium-binding and translocating subunit C</fullName>
    </alternativeName>
    <alternativeName>
        <fullName evidence="11">Potassium-translocating ATPase C chain</fullName>
    </alternativeName>
</protein>
<evidence type="ECO:0000256" key="11">
    <source>
        <dbReference type="HAMAP-Rule" id="MF_00276"/>
    </source>
</evidence>
<organism evidence="12 13">
    <name type="scientific">Paenibacillus illinoisensis</name>
    <dbReference type="NCBI Taxonomy" id="59845"/>
    <lineage>
        <taxon>Bacteria</taxon>
        <taxon>Bacillati</taxon>
        <taxon>Bacillota</taxon>
        <taxon>Bacilli</taxon>
        <taxon>Bacillales</taxon>
        <taxon>Paenibacillaceae</taxon>
        <taxon>Paenibacillus</taxon>
    </lineage>
</organism>
<evidence type="ECO:0000313" key="13">
    <source>
        <dbReference type="Proteomes" id="UP000247459"/>
    </source>
</evidence>
<dbReference type="PANTHER" id="PTHR30042">
    <property type="entry name" value="POTASSIUM-TRANSPORTING ATPASE C CHAIN"/>
    <property type="match status" value="1"/>
</dbReference>
<dbReference type="EMBL" id="PRLG01000025">
    <property type="protein sequence ID" value="PYY27033.1"/>
    <property type="molecule type" value="Genomic_DNA"/>
</dbReference>
<keyword evidence="1 11" id="KW-0813">Transport</keyword>
<evidence type="ECO:0000313" key="12">
    <source>
        <dbReference type="EMBL" id="PYY27033.1"/>
    </source>
</evidence>
<evidence type="ECO:0000256" key="7">
    <source>
        <dbReference type="ARBA" id="ARBA00022958"/>
    </source>
</evidence>
<keyword evidence="6 11" id="KW-0067">ATP-binding</keyword>
<gene>
    <name evidence="11 12" type="primary">kdpC</name>
    <name evidence="12" type="ORF">PIL02S_04900</name>
</gene>
<dbReference type="RefSeq" id="WP_110821795.1">
    <property type="nucleotide sequence ID" value="NZ_PRLG01000025.1"/>
</dbReference>
<keyword evidence="9 11" id="KW-0406">Ion transport</keyword>
<comment type="subunit">
    <text evidence="11">The system is composed of three essential subunits: KdpA, KdpB and KdpC.</text>
</comment>
<keyword evidence="3 11" id="KW-0633">Potassium transport</keyword>
<comment type="function">
    <text evidence="11">Part of the high-affinity ATP-driven potassium transport (or Kdp) system, which catalyzes the hydrolysis of ATP coupled with the electrogenic transport of potassium into the cytoplasm. This subunit acts as a catalytic chaperone that increases the ATP-binding affinity of the ATP-hydrolyzing subunit KdpB by the formation of a transient KdpB/KdpC/ATP ternary complex.</text>
</comment>
<keyword evidence="7 11" id="KW-0630">Potassium</keyword>
<evidence type="ECO:0000256" key="8">
    <source>
        <dbReference type="ARBA" id="ARBA00022989"/>
    </source>
</evidence>
<keyword evidence="8 11" id="KW-1133">Transmembrane helix</keyword>
<sequence length="186" mass="19755">MKTILPAIRFSVVLMLICGIVYPMVTTAAAQLLFPAEANGSLMTQNGKVIGSSLLAQEVKSPAMFQPRASNASYDPTASAGSNRAVASEEYIGEMKDKIAQLRQENPALQQIPADLVTGSGSGLDPDLSPEAAKAQIPRISQATGLREQQLVELVEEHVQGRQLGIFGEPRVNVTALNLALTAELN</sequence>
<evidence type="ECO:0000256" key="1">
    <source>
        <dbReference type="ARBA" id="ARBA00022448"/>
    </source>
</evidence>
<evidence type="ECO:0000256" key="2">
    <source>
        <dbReference type="ARBA" id="ARBA00022475"/>
    </source>
</evidence>
<dbReference type="HAMAP" id="MF_00276">
    <property type="entry name" value="KdpC"/>
    <property type="match status" value="1"/>
</dbReference>
<keyword evidence="4 11" id="KW-0812">Transmembrane</keyword>
<dbReference type="GO" id="GO:0005524">
    <property type="term" value="F:ATP binding"/>
    <property type="evidence" value="ECO:0007669"/>
    <property type="project" value="UniProtKB-UniRule"/>
</dbReference>
<evidence type="ECO:0000256" key="3">
    <source>
        <dbReference type="ARBA" id="ARBA00022538"/>
    </source>
</evidence>
<evidence type="ECO:0000256" key="9">
    <source>
        <dbReference type="ARBA" id="ARBA00023065"/>
    </source>
</evidence>
<dbReference type="GO" id="GO:0008556">
    <property type="term" value="F:P-type potassium transmembrane transporter activity"/>
    <property type="evidence" value="ECO:0007669"/>
    <property type="project" value="InterPro"/>
</dbReference>
<evidence type="ECO:0000256" key="10">
    <source>
        <dbReference type="ARBA" id="ARBA00023136"/>
    </source>
</evidence>
<reference evidence="12 13" key="1">
    <citation type="submission" date="2018-01" db="EMBL/GenBank/DDBJ databases">
        <title>Genome sequence of the PGP bacterium Paenibacillus illinoisensis E3.</title>
        <authorList>
            <person name="Rolli E."/>
            <person name="Marasco R."/>
            <person name="Bessem C."/>
            <person name="Michoud G."/>
            <person name="Gaiarsa S."/>
            <person name="Borin S."/>
            <person name="Daffonchio D."/>
        </authorList>
    </citation>
    <scope>NUCLEOTIDE SEQUENCE [LARGE SCALE GENOMIC DNA]</scope>
    <source>
        <strain evidence="12 13">E3</strain>
    </source>
</reference>
<dbReference type="Proteomes" id="UP000247459">
    <property type="component" value="Unassembled WGS sequence"/>
</dbReference>
<name>A0A2W0C3E9_9BACL</name>
<proteinExistence type="inferred from homology"/>
<dbReference type="GO" id="GO:0005886">
    <property type="term" value="C:plasma membrane"/>
    <property type="evidence" value="ECO:0007669"/>
    <property type="project" value="UniProtKB-SubCell"/>
</dbReference>
<evidence type="ECO:0000256" key="5">
    <source>
        <dbReference type="ARBA" id="ARBA00022741"/>
    </source>
</evidence>
<comment type="similarity">
    <text evidence="11">Belongs to the KdpC family.</text>
</comment>
<dbReference type="Pfam" id="PF02669">
    <property type="entry name" value="KdpC"/>
    <property type="match status" value="1"/>
</dbReference>
<evidence type="ECO:0000256" key="4">
    <source>
        <dbReference type="ARBA" id="ARBA00022692"/>
    </source>
</evidence>
<keyword evidence="5 11" id="KW-0547">Nucleotide-binding</keyword>
<evidence type="ECO:0000256" key="6">
    <source>
        <dbReference type="ARBA" id="ARBA00022840"/>
    </source>
</evidence>
<keyword evidence="12" id="KW-0378">Hydrolase</keyword>
<dbReference type="PIRSF" id="PIRSF001296">
    <property type="entry name" value="K_ATPase_KdpC"/>
    <property type="match status" value="1"/>
</dbReference>
<dbReference type="PANTHER" id="PTHR30042:SF2">
    <property type="entry name" value="POTASSIUM-TRANSPORTING ATPASE KDPC SUBUNIT"/>
    <property type="match status" value="1"/>
</dbReference>
<keyword evidence="10 11" id="KW-0472">Membrane</keyword>
<dbReference type="OrthoDB" id="9809491at2"/>
<dbReference type="AlphaFoldDB" id="A0A2W0C3E9"/>
<dbReference type="NCBIfam" id="TIGR00681">
    <property type="entry name" value="kdpC"/>
    <property type="match status" value="1"/>
</dbReference>
<dbReference type="InterPro" id="IPR003820">
    <property type="entry name" value="KdpC"/>
</dbReference>
<comment type="subcellular location">
    <subcellularLocation>
        <location evidence="11">Cell membrane</location>
        <topology evidence="11">Single-pass membrane protein</topology>
    </subcellularLocation>
</comment>
<dbReference type="NCBIfam" id="NF001454">
    <property type="entry name" value="PRK00315.1"/>
    <property type="match status" value="1"/>
</dbReference>
<comment type="caution">
    <text evidence="12">The sequence shown here is derived from an EMBL/GenBank/DDBJ whole genome shotgun (WGS) entry which is preliminary data.</text>
</comment>
<dbReference type="GO" id="GO:0016787">
    <property type="term" value="F:hydrolase activity"/>
    <property type="evidence" value="ECO:0007669"/>
    <property type="project" value="UniProtKB-KW"/>
</dbReference>